<sequence length="49" mass="5359">MWLACPQAGNQERDTAGHFRQGLAAKQVHRLHRATDFLAKNSRGGVGTV</sequence>
<name>A0A8J2BNE1_9BACT</name>
<protein>
    <submittedName>
        <fullName evidence="1">Uncharacterized protein</fullName>
    </submittedName>
</protein>
<comment type="caution">
    <text evidence="1">The sequence shown here is derived from an EMBL/GenBank/DDBJ whole genome shotgun (WGS) entry which is preliminary data.</text>
</comment>
<evidence type="ECO:0000313" key="2">
    <source>
        <dbReference type="Proteomes" id="UP000663859"/>
    </source>
</evidence>
<keyword evidence="2" id="KW-1185">Reference proteome</keyword>
<proteinExistence type="predicted"/>
<evidence type="ECO:0000313" key="1">
    <source>
        <dbReference type="EMBL" id="CAF0704903.1"/>
    </source>
</evidence>
<organism evidence="1 2">
    <name type="scientific">Candidatus Methylacidithermus pantelleriae</name>
    <dbReference type="NCBI Taxonomy" id="2744239"/>
    <lineage>
        <taxon>Bacteria</taxon>
        <taxon>Pseudomonadati</taxon>
        <taxon>Verrucomicrobiota</taxon>
        <taxon>Methylacidiphilae</taxon>
        <taxon>Methylacidiphilales</taxon>
        <taxon>Methylacidiphilaceae</taxon>
        <taxon>Candidatus Methylacidithermus</taxon>
    </lineage>
</organism>
<reference evidence="1" key="1">
    <citation type="submission" date="2021-02" db="EMBL/GenBank/DDBJ databases">
        <authorList>
            <person name="Cremers G."/>
            <person name="Picone N."/>
        </authorList>
    </citation>
    <scope>NUCLEOTIDE SEQUENCE</scope>
    <source>
        <strain evidence="1">PQ17</strain>
    </source>
</reference>
<dbReference type="EMBL" id="CAJNOB010000070">
    <property type="protein sequence ID" value="CAF0704903.1"/>
    <property type="molecule type" value="Genomic_DNA"/>
</dbReference>
<accession>A0A8J2BNE1</accession>
<dbReference type="AlphaFoldDB" id="A0A8J2BNE1"/>
<gene>
    <name evidence="1" type="ORF">MPNT_80014</name>
</gene>
<dbReference type="Proteomes" id="UP000663859">
    <property type="component" value="Unassembled WGS sequence"/>
</dbReference>